<feature type="region of interest" description="Disordered" evidence="7">
    <location>
        <begin position="206"/>
        <end position="229"/>
    </location>
</feature>
<feature type="compositionally biased region" description="Basic and acidic residues" evidence="7">
    <location>
        <begin position="215"/>
        <end position="229"/>
    </location>
</feature>
<comment type="subcellular location">
    <subcellularLocation>
        <location evidence="1 5 6">Nucleus</location>
    </subcellularLocation>
</comment>
<dbReference type="AlphaFoldDB" id="A0A0C3FCG4"/>
<dbReference type="EMBL" id="KN832995">
    <property type="protein sequence ID" value="KIM82295.1"/>
    <property type="molecule type" value="Genomic_DNA"/>
</dbReference>
<dbReference type="InterPro" id="IPR001356">
    <property type="entry name" value="HD"/>
</dbReference>
<feature type="compositionally biased region" description="Polar residues" evidence="7">
    <location>
        <begin position="108"/>
        <end position="122"/>
    </location>
</feature>
<keyword evidence="2 5" id="KW-0238">DNA-binding</keyword>
<reference evidence="9 10" key="1">
    <citation type="submission" date="2014-04" db="EMBL/GenBank/DDBJ databases">
        <authorList>
            <consortium name="DOE Joint Genome Institute"/>
            <person name="Kuo A."/>
            <person name="Tarkka M."/>
            <person name="Buscot F."/>
            <person name="Kohler A."/>
            <person name="Nagy L.G."/>
            <person name="Floudas D."/>
            <person name="Copeland A."/>
            <person name="Barry K.W."/>
            <person name="Cichocki N."/>
            <person name="Veneault-Fourrey C."/>
            <person name="LaButti K."/>
            <person name="Lindquist E.A."/>
            <person name="Lipzen A."/>
            <person name="Lundell T."/>
            <person name="Morin E."/>
            <person name="Murat C."/>
            <person name="Sun H."/>
            <person name="Tunlid A."/>
            <person name="Henrissat B."/>
            <person name="Grigoriev I.V."/>
            <person name="Hibbett D.S."/>
            <person name="Martin F."/>
            <person name="Nordberg H.P."/>
            <person name="Cantor M.N."/>
            <person name="Hua S.X."/>
        </authorList>
    </citation>
    <scope>NUCLEOTIDE SEQUENCE [LARGE SCALE GENOMIC DNA]</scope>
    <source>
        <strain evidence="9 10">F 1598</strain>
    </source>
</reference>
<dbReference type="GO" id="GO:0000981">
    <property type="term" value="F:DNA-binding transcription factor activity, RNA polymerase II-specific"/>
    <property type="evidence" value="ECO:0007669"/>
    <property type="project" value="InterPro"/>
</dbReference>
<proteinExistence type="predicted"/>
<feature type="DNA-binding region" description="Homeobox" evidence="5">
    <location>
        <begin position="28"/>
        <end position="87"/>
    </location>
</feature>
<evidence type="ECO:0000256" key="3">
    <source>
        <dbReference type="ARBA" id="ARBA00023155"/>
    </source>
</evidence>
<keyword evidence="10" id="KW-1185">Reference proteome</keyword>
<evidence type="ECO:0000313" key="10">
    <source>
        <dbReference type="Proteomes" id="UP000054166"/>
    </source>
</evidence>
<dbReference type="PROSITE" id="PS00027">
    <property type="entry name" value="HOMEOBOX_1"/>
    <property type="match status" value="1"/>
</dbReference>
<dbReference type="PANTHER" id="PTHR24323">
    <property type="entry name" value="CEH-10 HOMEODOMAIN-CONTAINING HOMOLOG"/>
    <property type="match status" value="1"/>
</dbReference>
<dbReference type="PROSITE" id="PS50071">
    <property type="entry name" value="HOMEOBOX_2"/>
    <property type="match status" value="1"/>
</dbReference>
<feature type="compositionally biased region" description="Basic and acidic residues" evidence="7">
    <location>
        <begin position="126"/>
        <end position="137"/>
    </location>
</feature>
<dbReference type="SMART" id="SM00389">
    <property type="entry name" value="HOX"/>
    <property type="match status" value="1"/>
</dbReference>
<dbReference type="HOGENOM" id="CLU_787793_0_0_1"/>
<evidence type="ECO:0000256" key="4">
    <source>
        <dbReference type="ARBA" id="ARBA00023242"/>
    </source>
</evidence>
<evidence type="ECO:0000256" key="6">
    <source>
        <dbReference type="RuleBase" id="RU000682"/>
    </source>
</evidence>
<protein>
    <recommendedName>
        <fullName evidence="8">Homeobox domain-containing protein</fullName>
    </recommendedName>
</protein>
<feature type="domain" description="Homeobox" evidence="8">
    <location>
        <begin position="26"/>
        <end position="86"/>
    </location>
</feature>
<dbReference type="SUPFAM" id="SSF46689">
    <property type="entry name" value="Homeodomain-like"/>
    <property type="match status" value="1"/>
</dbReference>
<evidence type="ECO:0000313" key="9">
    <source>
        <dbReference type="EMBL" id="KIM82295.1"/>
    </source>
</evidence>
<accession>A0A0C3FCG4</accession>
<evidence type="ECO:0000259" key="8">
    <source>
        <dbReference type="PROSITE" id="PS50071"/>
    </source>
</evidence>
<sequence>MPPSLSRTSSSTSVSSNVSTTSSAASASRRTRTRFTNEQLVMLEGLYHRSSHPTREERDDLAREAGMETKHITIWFQNKRQMDRRVALSNATNKSSNRVNYQLPHVPLSTTQSRAPTYTSTGIRRPSLDRIASHSELRNPPPRTPSRRHTNHNQNQNQNVWENMPSSPLGPPDTPESVREEAYLEFGRLRERAKGRRTLEWACASARVAGSASGKENRRGGVDGMHGDDVSMALDLDKLSEEEGGDETDEAEDVHEAVTPSSSFSKEEEGKRNPPGLLKAMIQDEDMMAAYILCGLGLGLR</sequence>
<reference evidence="10" key="2">
    <citation type="submission" date="2015-01" db="EMBL/GenBank/DDBJ databases">
        <title>Evolutionary Origins and Diversification of the Mycorrhizal Mutualists.</title>
        <authorList>
            <consortium name="DOE Joint Genome Institute"/>
            <consortium name="Mycorrhizal Genomics Consortium"/>
            <person name="Kohler A."/>
            <person name="Kuo A."/>
            <person name="Nagy L.G."/>
            <person name="Floudas D."/>
            <person name="Copeland A."/>
            <person name="Barry K.W."/>
            <person name="Cichocki N."/>
            <person name="Veneault-Fourrey C."/>
            <person name="LaButti K."/>
            <person name="Lindquist E.A."/>
            <person name="Lipzen A."/>
            <person name="Lundell T."/>
            <person name="Morin E."/>
            <person name="Murat C."/>
            <person name="Riley R."/>
            <person name="Ohm R."/>
            <person name="Sun H."/>
            <person name="Tunlid A."/>
            <person name="Henrissat B."/>
            <person name="Grigoriev I.V."/>
            <person name="Hibbett D.S."/>
            <person name="Martin F."/>
        </authorList>
    </citation>
    <scope>NUCLEOTIDE SEQUENCE [LARGE SCALE GENOMIC DNA]</scope>
    <source>
        <strain evidence="10">F 1598</strain>
    </source>
</reference>
<feature type="compositionally biased region" description="Acidic residues" evidence="7">
    <location>
        <begin position="242"/>
        <end position="253"/>
    </location>
</feature>
<evidence type="ECO:0000256" key="1">
    <source>
        <dbReference type="ARBA" id="ARBA00004123"/>
    </source>
</evidence>
<dbReference type="CDD" id="cd00086">
    <property type="entry name" value="homeodomain"/>
    <property type="match status" value="1"/>
</dbReference>
<organism evidence="9 10">
    <name type="scientific">Piloderma croceum (strain F 1598)</name>
    <dbReference type="NCBI Taxonomy" id="765440"/>
    <lineage>
        <taxon>Eukaryota</taxon>
        <taxon>Fungi</taxon>
        <taxon>Dikarya</taxon>
        <taxon>Basidiomycota</taxon>
        <taxon>Agaricomycotina</taxon>
        <taxon>Agaricomycetes</taxon>
        <taxon>Agaricomycetidae</taxon>
        <taxon>Atheliales</taxon>
        <taxon>Atheliaceae</taxon>
        <taxon>Piloderma</taxon>
    </lineage>
</organism>
<evidence type="ECO:0000256" key="5">
    <source>
        <dbReference type="PROSITE-ProRule" id="PRU00108"/>
    </source>
</evidence>
<feature type="region of interest" description="Disordered" evidence="7">
    <location>
        <begin position="241"/>
        <end position="276"/>
    </location>
</feature>
<dbReference type="Proteomes" id="UP000054166">
    <property type="component" value="Unassembled WGS sequence"/>
</dbReference>
<dbReference type="GO" id="GO:0000976">
    <property type="term" value="F:transcription cis-regulatory region binding"/>
    <property type="evidence" value="ECO:0007669"/>
    <property type="project" value="TreeGrafter"/>
</dbReference>
<evidence type="ECO:0000256" key="7">
    <source>
        <dbReference type="SAM" id="MobiDB-lite"/>
    </source>
</evidence>
<evidence type="ECO:0000256" key="2">
    <source>
        <dbReference type="ARBA" id="ARBA00023125"/>
    </source>
</evidence>
<dbReference type="InParanoid" id="A0A0C3FCG4"/>
<dbReference type="InterPro" id="IPR051775">
    <property type="entry name" value="Homeobox_domain"/>
</dbReference>
<dbReference type="OrthoDB" id="6159439at2759"/>
<feature type="region of interest" description="Disordered" evidence="7">
    <location>
        <begin position="107"/>
        <end position="179"/>
    </location>
</feature>
<dbReference type="STRING" id="765440.A0A0C3FCG4"/>
<dbReference type="GO" id="GO:0005634">
    <property type="term" value="C:nucleus"/>
    <property type="evidence" value="ECO:0007669"/>
    <property type="project" value="UniProtKB-SubCell"/>
</dbReference>
<keyword evidence="4 5" id="KW-0539">Nucleus</keyword>
<name>A0A0C3FCG4_PILCF</name>
<feature type="region of interest" description="Disordered" evidence="7">
    <location>
        <begin position="1"/>
        <end position="37"/>
    </location>
</feature>
<feature type="compositionally biased region" description="Low complexity" evidence="7">
    <location>
        <begin position="1"/>
        <end position="28"/>
    </location>
</feature>
<dbReference type="InterPro" id="IPR009057">
    <property type="entry name" value="Homeodomain-like_sf"/>
</dbReference>
<dbReference type="Gene3D" id="1.10.10.60">
    <property type="entry name" value="Homeodomain-like"/>
    <property type="match status" value="1"/>
</dbReference>
<dbReference type="InterPro" id="IPR017970">
    <property type="entry name" value="Homeobox_CS"/>
</dbReference>
<dbReference type="PANTHER" id="PTHR24323:SF7">
    <property type="entry name" value="HOMEOBOX DOMAIN-CONTAINING PROTEIN"/>
    <property type="match status" value="1"/>
</dbReference>
<gene>
    <name evidence="9" type="ORF">PILCRDRAFT_820678</name>
</gene>
<dbReference type="Pfam" id="PF00046">
    <property type="entry name" value="Homeodomain"/>
    <property type="match status" value="1"/>
</dbReference>
<keyword evidence="3 5" id="KW-0371">Homeobox</keyword>